<evidence type="ECO:0000313" key="2">
    <source>
        <dbReference type="EMBL" id="PZQ18411.1"/>
    </source>
</evidence>
<dbReference type="PANTHER" id="PTHR46224">
    <property type="entry name" value="ANKYRIN REPEAT FAMILY PROTEIN"/>
    <property type="match status" value="1"/>
</dbReference>
<dbReference type="PROSITE" id="PS50088">
    <property type="entry name" value="ANK_REPEAT"/>
    <property type="match status" value="1"/>
</dbReference>
<proteinExistence type="predicted"/>
<dbReference type="Proteomes" id="UP000249046">
    <property type="component" value="Unassembled WGS sequence"/>
</dbReference>
<reference evidence="2 3" key="1">
    <citation type="submission" date="2017-08" db="EMBL/GenBank/DDBJ databases">
        <title>Infants hospitalized years apart are colonized by the same room-sourced microbial strains.</title>
        <authorList>
            <person name="Brooks B."/>
            <person name="Olm M.R."/>
            <person name="Firek B.A."/>
            <person name="Baker R."/>
            <person name="Thomas B.C."/>
            <person name="Morowitz M.J."/>
            <person name="Banfield J.F."/>
        </authorList>
    </citation>
    <scope>NUCLEOTIDE SEQUENCE [LARGE SCALE GENOMIC DNA]</scope>
    <source>
        <strain evidence="2">S2_005_003_R2_42</strain>
    </source>
</reference>
<keyword evidence="1" id="KW-0040">ANK repeat</keyword>
<feature type="repeat" description="ANK" evidence="1">
    <location>
        <begin position="305"/>
        <end position="338"/>
    </location>
</feature>
<evidence type="ECO:0000313" key="3">
    <source>
        <dbReference type="Proteomes" id="UP000249046"/>
    </source>
</evidence>
<dbReference type="SMART" id="SM00248">
    <property type="entry name" value="ANK"/>
    <property type="match status" value="4"/>
</dbReference>
<dbReference type="AlphaFoldDB" id="A0A2W5KMX9"/>
<dbReference type="PANTHER" id="PTHR46224:SF64">
    <property type="entry name" value="IQ MOTIF AND ANKYRIN REPEAT DOMAIN-CONTAINING PROTEIN 1"/>
    <property type="match status" value="1"/>
</dbReference>
<dbReference type="InterPro" id="IPR051616">
    <property type="entry name" value="Cul2-RING_E3_ligase_SR"/>
</dbReference>
<dbReference type="EMBL" id="QFPO01000003">
    <property type="protein sequence ID" value="PZQ18411.1"/>
    <property type="molecule type" value="Genomic_DNA"/>
</dbReference>
<dbReference type="InterPro" id="IPR036770">
    <property type="entry name" value="Ankyrin_rpt-contain_sf"/>
</dbReference>
<dbReference type="SUPFAM" id="SSF48403">
    <property type="entry name" value="Ankyrin repeat"/>
    <property type="match status" value="2"/>
</dbReference>
<comment type="caution">
    <text evidence="2">The sequence shown here is derived from an EMBL/GenBank/DDBJ whole genome shotgun (WGS) entry which is preliminary data.</text>
</comment>
<dbReference type="Pfam" id="PF12796">
    <property type="entry name" value="Ank_2"/>
    <property type="match status" value="1"/>
</dbReference>
<dbReference type="Gene3D" id="1.25.40.20">
    <property type="entry name" value="Ankyrin repeat-containing domain"/>
    <property type="match status" value="3"/>
</dbReference>
<name>A0A2W5KMX9_9GAMM</name>
<accession>A0A2W5KMX9</accession>
<dbReference type="InterPro" id="IPR002110">
    <property type="entry name" value="Ankyrin_rpt"/>
</dbReference>
<evidence type="ECO:0000256" key="1">
    <source>
        <dbReference type="PROSITE-ProRule" id="PRU00023"/>
    </source>
</evidence>
<protein>
    <submittedName>
        <fullName evidence="2">Uncharacterized protein</fullName>
    </submittedName>
</protein>
<gene>
    <name evidence="2" type="ORF">DI564_03650</name>
</gene>
<organism evidence="2 3">
    <name type="scientific">Rhodanobacter denitrificans</name>
    <dbReference type="NCBI Taxonomy" id="666685"/>
    <lineage>
        <taxon>Bacteria</taxon>
        <taxon>Pseudomonadati</taxon>
        <taxon>Pseudomonadota</taxon>
        <taxon>Gammaproteobacteria</taxon>
        <taxon>Lysobacterales</taxon>
        <taxon>Rhodanobacteraceae</taxon>
        <taxon>Rhodanobacter</taxon>
    </lineage>
</organism>
<sequence>MHGGCPVNTLPDRPNLDHLRKQAKDLLRACRAGDAAALARLRAHLPAHAGTAPPRLHDAQSCIAREYGCTSWRALLDEIAWRHADADGHAARVMHWLGLVYAGDVSGDLFGARPALALRVLAARPDLTDGDPYLACAIGDEAAVRAAIEADPAWVDRPGGALALPPLVAVTHSSLLRVPAFAPRLRRCAELLLAAGADPNASIGNRWPPHSLDAPGEHRLGALYGAAAQHDVELVTRLLDVGADPNDGESLYHAVASPACVRLLLERGARPARTNALAHAIDQGNLASLRALLAHGADPNEITGQGHPPLIDALRARASADMVQALIDAGADVRVRTPDGEGAYVYALSLGLTAVAERIAAAGAAEPLGEEDAFVAACARGDADEARARLARDPDLLARLGPQRLARLPELAMTGCASAVRLMVSLGWPVATRGGSAPFSGSALNWTVFRGNAALADFLLDHGAHWHETHGYGSDVLGTLSWASCNRPHGDWLGCARALVAHGLPRALPLPGDDADALPQRVLIEGRRMEFSEEVTAYLLDPDR</sequence>